<organism evidence="1 2">
    <name type="scientific">Flavobacterium defluvii</name>
    <dbReference type="NCBI Taxonomy" id="370979"/>
    <lineage>
        <taxon>Bacteria</taxon>
        <taxon>Pseudomonadati</taxon>
        <taxon>Bacteroidota</taxon>
        <taxon>Flavobacteriia</taxon>
        <taxon>Flavobacteriales</taxon>
        <taxon>Flavobacteriaceae</taxon>
        <taxon>Flavobacterium</taxon>
    </lineage>
</organism>
<proteinExistence type="predicted"/>
<accession>A0A1M5SM82</accession>
<gene>
    <name evidence="1" type="ORF">SAMN05443663_107139</name>
</gene>
<protein>
    <submittedName>
        <fullName evidence="1">Uncharacterized protein</fullName>
    </submittedName>
</protein>
<sequence length="52" mass="6412">MYFKNNTPIFFRGMFKIKKQEHNLKNKFTIIHTIISHDKNSYKNNILKHFQN</sequence>
<dbReference type="AlphaFoldDB" id="A0A1M5SM82"/>
<evidence type="ECO:0000313" key="1">
    <source>
        <dbReference type="EMBL" id="SHH39033.1"/>
    </source>
</evidence>
<dbReference type="EMBL" id="FQWC01000007">
    <property type="protein sequence ID" value="SHH39033.1"/>
    <property type="molecule type" value="Genomic_DNA"/>
</dbReference>
<keyword evidence="2" id="KW-1185">Reference proteome</keyword>
<evidence type="ECO:0000313" key="2">
    <source>
        <dbReference type="Proteomes" id="UP000184071"/>
    </source>
</evidence>
<reference evidence="2" key="1">
    <citation type="submission" date="2016-11" db="EMBL/GenBank/DDBJ databases">
        <authorList>
            <person name="Varghese N."/>
            <person name="Submissions S."/>
        </authorList>
    </citation>
    <scope>NUCLEOTIDE SEQUENCE [LARGE SCALE GENOMIC DNA]</scope>
    <source>
        <strain evidence="2">DSM 17963</strain>
    </source>
</reference>
<dbReference type="Proteomes" id="UP000184071">
    <property type="component" value="Unassembled WGS sequence"/>
</dbReference>
<name>A0A1M5SM82_9FLAO</name>